<evidence type="ECO:0000259" key="1">
    <source>
        <dbReference type="Pfam" id="PF01206"/>
    </source>
</evidence>
<protein>
    <submittedName>
        <fullName evidence="2">Sulfurtransferase TusA family protein</fullName>
    </submittedName>
</protein>
<evidence type="ECO:0000313" key="2">
    <source>
        <dbReference type="EMBL" id="MDC7681789.1"/>
    </source>
</evidence>
<evidence type="ECO:0000313" key="3">
    <source>
        <dbReference type="Proteomes" id="UP001214854"/>
    </source>
</evidence>
<organism evidence="2 3">
    <name type="scientific">Asticcacaulis aquaticus</name>
    <dbReference type="NCBI Taxonomy" id="2984212"/>
    <lineage>
        <taxon>Bacteria</taxon>
        <taxon>Pseudomonadati</taxon>
        <taxon>Pseudomonadota</taxon>
        <taxon>Alphaproteobacteria</taxon>
        <taxon>Caulobacterales</taxon>
        <taxon>Caulobacteraceae</taxon>
        <taxon>Asticcacaulis</taxon>
    </lineage>
</organism>
<dbReference type="Proteomes" id="UP001214854">
    <property type="component" value="Unassembled WGS sequence"/>
</dbReference>
<name>A0ABT5HP85_9CAUL</name>
<dbReference type="Gene3D" id="3.30.110.40">
    <property type="entry name" value="TusA-like domain"/>
    <property type="match status" value="1"/>
</dbReference>
<dbReference type="InterPro" id="IPR001455">
    <property type="entry name" value="TusA-like"/>
</dbReference>
<accession>A0ABT5HP85</accession>
<dbReference type="Pfam" id="PF01206">
    <property type="entry name" value="TusA"/>
    <property type="match status" value="1"/>
</dbReference>
<proteinExistence type="predicted"/>
<gene>
    <name evidence="2" type="ORF">PQU92_00765</name>
</gene>
<dbReference type="CDD" id="cd00291">
    <property type="entry name" value="SirA_YedF_YeeD"/>
    <property type="match status" value="1"/>
</dbReference>
<reference evidence="2 3" key="1">
    <citation type="submission" date="2023-01" db="EMBL/GenBank/DDBJ databases">
        <title>Novel species of the genus Asticcacaulis isolated from rivers.</title>
        <authorList>
            <person name="Lu H."/>
        </authorList>
    </citation>
    <scope>NUCLEOTIDE SEQUENCE [LARGE SCALE GENOMIC DNA]</scope>
    <source>
        <strain evidence="2 3">BYS171W</strain>
    </source>
</reference>
<comment type="caution">
    <text evidence="2">The sequence shown here is derived from an EMBL/GenBank/DDBJ whole genome shotgun (WGS) entry which is preliminary data.</text>
</comment>
<sequence length="84" mass="9681">MTVDPRLFTIDARGHKCPVPTLRLKKALSERGEEGFILLADDPMAQIDVPHFCNQNNYILRSSESIDEYKRFEIWRPHADAAKP</sequence>
<keyword evidence="3" id="KW-1185">Reference proteome</keyword>
<dbReference type="SUPFAM" id="SSF64307">
    <property type="entry name" value="SirA-like"/>
    <property type="match status" value="1"/>
</dbReference>
<dbReference type="RefSeq" id="WP_272746310.1">
    <property type="nucleotide sequence ID" value="NZ_JAQQKX010000001.1"/>
</dbReference>
<feature type="domain" description="UPF0033" evidence="1">
    <location>
        <begin position="9"/>
        <end position="74"/>
    </location>
</feature>
<dbReference type="InterPro" id="IPR036868">
    <property type="entry name" value="TusA-like_sf"/>
</dbReference>
<dbReference type="EMBL" id="JAQQKX010000001">
    <property type="protein sequence ID" value="MDC7681789.1"/>
    <property type="molecule type" value="Genomic_DNA"/>
</dbReference>